<evidence type="ECO:0000313" key="2">
    <source>
        <dbReference type="Proteomes" id="UP000232688"/>
    </source>
</evidence>
<evidence type="ECO:0000313" key="1">
    <source>
        <dbReference type="EMBL" id="PKC57142.1"/>
    </source>
</evidence>
<dbReference type="OrthoDB" id="2361949at2759"/>
<dbReference type="AlphaFoldDB" id="A0A2I1F7V3"/>
<dbReference type="Gene3D" id="2.60.40.420">
    <property type="entry name" value="Cupredoxins - blue copper proteins"/>
    <property type="match status" value="1"/>
</dbReference>
<protein>
    <submittedName>
        <fullName evidence="1">Uncharacterized protein</fullName>
    </submittedName>
</protein>
<dbReference type="VEuPathDB" id="FungiDB:RhiirFUN_005901"/>
<dbReference type="SUPFAM" id="SSF49503">
    <property type="entry name" value="Cupredoxins"/>
    <property type="match status" value="1"/>
</dbReference>
<accession>A0A2I1F7V3</accession>
<comment type="caution">
    <text evidence="1">The sequence shown here is derived from an EMBL/GenBank/DDBJ whole genome shotgun (WGS) entry which is preliminary data.</text>
</comment>
<proteinExistence type="predicted"/>
<sequence>MTKSIIALLSILMFYALQVFAQNCILKGGPYSNKKKVVVKVNNTGFYPDCLIVRDGQSVVWLWDEVGDHTVTSNAGPFGNCNDNPSSILKIDENGLYEGDVINAGPFKYDSSDSSNNVFYYKCIYHCFGGMFGMIKIIKKKRIFPKKS</sequence>
<reference evidence="1 2" key="1">
    <citation type="submission" date="2017-10" db="EMBL/GenBank/DDBJ databases">
        <title>Extensive intraspecific genome diversity in a model arbuscular mycorrhizal fungus.</title>
        <authorList>
            <person name="Chen E.C.H."/>
            <person name="Morin E."/>
            <person name="Baudet D."/>
            <person name="Noel J."/>
            <person name="Ndikumana S."/>
            <person name="Charron P."/>
            <person name="St-Onge C."/>
            <person name="Giorgi J."/>
            <person name="Grigoriev I.V."/>
            <person name="Roux C."/>
            <person name="Martin F.M."/>
            <person name="Corradi N."/>
        </authorList>
    </citation>
    <scope>NUCLEOTIDE SEQUENCE [LARGE SCALE GENOMIC DNA]</scope>
    <source>
        <strain evidence="1 2">A1</strain>
    </source>
</reference>
<dbReference type="VEuPathDB" id="FungiDB:RhiirA1_401627"/>
<dbReference type="EMBL" id="LLXH01001913">
    <property type="protein sequence ID" value="PKC57142.1"/>
    <property type="molecule type" value="Genomic_DNA"/>
</dbReference>
<organism evidence="1 2">
    <name type="scientific">Rhizophagus irregularis</name>
    <dbReference type="NCBI Taxonomy" id="588596"/>
    <lineage>
        <taxon>Eukaryota</taxon>
        <taxon>Fungi</taxon>
        <taxon>Fungi incertae sedis</taxon>
        <taxon>Mucoromycota</taxon>
        <taxon>Glomeromycotina</taxon>
        <taxon>Glomeromycetes</taxon>
        <taxon>Glomerales</taxon>
        <taxon>Glomeraceae</taxon>
        <taxon>Rhizophagus</taxon>
    </lineage>
</organism>
<reference evidence="1 2" key="2">
    <citation type="submission" date="2017-10" db="EMBL/GenBank/DDBJ databases">
        <title>Genome analyses suggest a sexual origin of heterokaryosis in a supposedly ancient asexual fungus.</title>
        <authorList>
            <person name="Corradi N."/>
            <person name="Sedzielewska K."/>
            <person name="Noel J."/>
            <person name="Charron P."/>
            <person name="Farinelli L."/>
            <person name="Marton T."/>
            <person name="Kruger M."/>
            <person name="Pelin A."/>
            <person name="Brachmann A."/>
            <person name="Corradi N."/>
        </authorList>
    </citation>
    <scope>NUCLEOTIDE SEQUENCE [LARGE SCALE GENOMIC DNA]</scope>
    <source>
        <strain evidence="1 2">A1</strain>
    </source>
</reference>
<gene>
    <name evidence="1" type="ORF">RhiirA1_401627</name>
</gene>
<dbReference type="VEuPathDB" id="FungiDB:FUN_003772"/>
<name>A0A2I1F7V3_9GLOM</name>
<dbReference type="InterPro" id="IPR008972">
    <property type="entry name" value="Cupredoxin"/>
</dbReference>
<dbReference type="Proteomes" id="UP000232688">
    <property type="component" value="Unassembled WGS sequence"/>
</dbReference>